<sequence>MKRIFLTLLTSLSFVYIYAQSPRSFNSRLESVTVYSIGAELNHKAKISLPAGTSEIILNDMANNIDESSIQVGVPSSVTILSTSFSRDFLRNENKSPAYIKVEDSLQIIKRELNKVQNKRVVEENLLVLLDKNQAIGGVNTGVNVAELIKIADYYKNKQLELRNNIFSLKEAEDVQQKRIARMQQQLQELSLDKTGTTGQIVLQVMATEPSNADFNISYLSPNAAWLAFYDLRAENTSSPLKIVYKANVTQSTGLDWKKVKLSLSTGNPSQNGTAPLLSAWFLQFGEPAYAYQQQKQMYQNRIQSMETRAPMDKKDLEEQPIINALQGQVAGVQVQAPVSVQQNENMLNASFDIEIPYDIASNSKPHSVTLKEFSQPANFKYYSVPKIEADAFLMAEITNYDKLNLLPGEANIIFENSYVGKSFINPNATTDTLNLSMGRDKKITIKREKVAEQTGIKFIGNSKKQTFTYEIRLRNGKKEAVNLLLKDQYPVSTDKDMEVELLAADGAVINKETGVLTWKLSLKAGATETIRISYAIKYPKDKNIVNL</sequence>
<dbReference type="InterPro" id="IPR025554">
    <property type="entry name" value="DUF4140"/>
</dbReference>
<dbReference type="Proteomes" id="UP000094313">
    <property type="component" value="Chromosome"/>
</dbReference>
<evidence type="ECO:0008006" key="6">
    <source>
        <dbReference type="Google" id="ProtNLM"/>
    </source>
</evidence>
<dbReference type="Pfam" id="PF13600">
    <property type="entry name" value="DUF4140"/>
    <property type="match status" value="1"/>
</dbReference>
<evidence type="ECO:0000259" key="2">
    <source>
        <dbReference type="Pfam" id="PF13598"/>
    </source>
</evidence>
<dbReference type="PANTHER" id="PTHR31005">
    <property type="entry name" value="DUF4139 DOMAIN-CONTAINING PROTEIN"/>
    <property type="match status" value="1"/>
</dbReference>
<evidence type="ECO:0000313" key="4">
    <source>
        <dbReference type="EMBL" id="AOM77799.1"/>
    </source>
</evidence>
<keyword evidence="5" id="KW-1185">Reference proteome</keyword>
<dbReference type="EMBL" id="CP017141">
    <property type="protein sequence ID" value="AOM77799.1"/>
    <property type="molecule type" value="Genomic_DNA"/>
</dbReference>
<proteinExistence type="predicted"/>
<accession>A0A1D7QGU3</accession>
<keyword evidence="1" id="KW-0175">Coiled coil</keyword>
<dbReference type="InterPro" id="IPR037291">
    <property type="entry name" value="DUF4139"/>
</dbReference>
<evidence type="ECO:0000259" key="3">
    <source>
        <dbReference type="Pfam" id="PF13600"/>
    </source>
</evidence>
<dbReference type="InterPro" id="IPR011935">
    <property type="entry name" value="CHP02231"/>
</dbReference>
<dbReference type="RefSeq" id="WP_069379487.1">
    <property type="nucleotide sequence ID" value="NZ_CP017141.1"/>
</dbReference>
<reference evidence="4 5" key="1">
    <citation type="submission" date="2016-08" db="EMBL/GenBank/DDBJ databases">
        <authorList>
            <person name="Seilhamer J.J."/>
        </authorList>
    </citation>
    <scope>NUCLEOTIDE SEQUENCE [LARGE SCALE GENOMIC DNA]</scope>
    <source>
        <strain evidence="4 5">DX4</strain>
    </source>
</reference>
<dbReference type="PANTHER" id="PTHR31005:SF8">
    <property type="entry name" value="DUF4139 DOMAIN-CONTAINING PROTEIN"/>
    <property type="match status" value="1"/>
</dbReference>
<gene>
    <name evidence="4" type="ORF">BFS30_11810</name>
</gene>
<dbReference type="OrthoDB" id="634585at2"/>
<feature type="domain" description="DUF4139" evidence="2">
    <location>
        <begin position="216"/>
        <end position="541"/>
    </location>
</feature>
<dbReference type="Pfam" id="PF13598">
    <property type="entry name" value="DUF4139"/>
    <property type="match status" value="1"/>
</dbReference>
<dbReference type="NCBIfam" id="TIGR02231">
    <property type="entry name" value="mucoidy inhibitor MuiA family protein"/>
    <property type="match status" value="1"/>
</dbReference>
<feature type="domain" description="DUF4140" evidence="3">
    <location>
        <begin position="32"/>
        <end position="124"/>
    </location>
</feature>
<protein>
    <recommendedName>
        <fullName evidence="6">Mucoidy inhibitor MuiA family protein</fullName>
    </recommendedName>
</protein>
<organism evidence="4 5">
    <name type="scientific">Pedobacter steynii</name>
    <dbReference type="NCBI Taxonomy" id="430522"/>
    <lineage>
        <taxon>Bacteria</taxon>
        <taxon>Pseudomonadati</taxon>
        <taxon>Bacteroidota</taxon>
        <taxon>Sphingobacteriia</taxon>
        <taxon>Sphingobacteriales</taxon>
        <taxon>Sphingobacteriaceae</taxon>
        <taxon>Pedobacter</taxon>
    </lineage>
</organism>
<name>A0A1D7QGU3_9SPHI</name>
<evidence type="ECO:0000313" key="5">
    <source>
        <dbReference type="Proteomes" id="UP000094313"/>
    </source>
</evidence>
<evidence type="ECO:0000256" key="1">
    <source>
        <dbReference type="SAM" id="Coils"/>
    </source>
</evidence>
<dbReference type="KEGG" id="psty:BFS30_11810"/>
<feature type="coiled-coil region" evidence="1">
    <location>
        <begin position="99"/>
        <end position="126"/>
    </location>
</feature>
<dbReference type="AlphaFoldDB" id="A0A1D7QGU3"/>